<organism evidence="3">
    <name type="scientific">Pseudomonas syringae pv. actinidiae</name>
    <dbReference type="NCBI Taxonomy" id="103796"/>
    <lineage>
        <taxon>Bacteria</taxon>
        <taxon>Pseudomonadati</taxon>
        <taxon>Pseudomonadota</taxon>
        <taxon>Gammaproteobacteria</taxon>
        <taxon>Pseudomonadales</taxon>
        <taxon>Pseudomonadaceae</taxon>
        <taxon>Pseudomonas</taxon>
        <taxon>Pseudomonas syringae</taxon>
    </lineage>
</organism>
<geneLocation type="plasmid" evidence="3">
    <name>pUR_B4A</name>
</geneLocation>
<dbReference type="EMBL" id="KX009062">
    <property type="protein sequence ID" value="ARO45112.1"/>
    <property type="molecule type" value="Genomic_DNA"/>
</dbReference>
<keyword evidence="3" id="KW-0614">Plasmid</keyword>
<protein>
    <submittedName>
        <fullName evidence="3">Uncharacterized protein</fullName>
    </submittedName>
</protein>
<dbReference type="EMBL" id="KX009061">
    <property type="protein sequence ID" value="ARO45018.1"/>
    <property type="molecule type" value="Genomic_DNA"/>
</dbReference>
<proteinExistence type="predicted"/>
<evidence type="ECO:0000313" key="3">
    <source>
        <dbReference type="EMBL" id="ARO45112.1"/>
    </source>
</evidence>
<dbReference type="AlphaFoldDB" id="A0A2P0QFG8"/>
<dbReference type="EMBL" id="KX009060">
    <property type="protein sequence ID" value="ARO44917.1"/>
    <property type="molecule type" value="Genomic_DNA"/>
</dbReference>
<name>A0A2P0QFG8_PSESF</name>
<sequence>MFKVFYVPGQTTIIDYAREVAPGIWATRNRLLMLPELQISHPGAVLGDEEGFLLDQEAVYGTRPIETTQARFNHAAANQPVSDYEADGQCDTFKLENCVVGNVTRIYAHWEGRYWTFLGLATLPHGAIIERLSQSLSARKSDEAI</sequence>
<accession>A0A2P0QFG8</accession>
<geneLocation type="plasmid" evidence="2">
    <name>pUR_RT652</name>
</geneLocation>
<dbReference type="EMBL" id="KX009063">
    <property type="protein sequence ID" value="ARO45244.1"/>
    <property type="molecule type" value="Genomic_DNA"/>
</dbReference>
<reference evidence="3" key="1">
    <citation type="submission" date="2016-03" db="EMBL/GenBank/DDBJ databases">
        <title>The evolution of Pseudomonas syringae pv. actinidiae in New Zealand.</title>
        <authorList>
            <person name="Taiaroa G."/>
            <person name="Poulter R.T.M."/>
            <person name="Lamont I."/>
            <person name="Stockwell P."/>
            <person name="Butler M.I."/>
        </authorList>
    </citation>
    <scope>NUCLEOTIDE SEQUENCE</scope>
    <source>
        <strain evidence="3">B4A</strain>
        <strain evidence="1">RT594</strain>
        <strain evidence="2">RT652</strain>
        <strain evidence="4">RT811</strain>
        <plasmid evidence="4">pPU_RT811</plasmid>
        <plasmid evidence="3">pUR_B4A</plasmid>
        <plasmid evidence="1">pUR_RT594</plasmid>
        <plasmid evidence="2">pUR_RT652</plasmid>
    </source>
</reference>
<evidence type="ECO:0000313" key="4">
    <source>
        <dbReference type="EMBL" id="ARO45244.1"/>
    </source>
</evidence>
<geneLocation type="plasmid" evidence="1">
    <name>pUR_RT594</name>
</geneLocation>
<evidence type="ECO:0000313" key="1">
    <source>
        <dbReference type="EMBL" id="ARO44917.1"/>
    </source>
</evidence>
<geneLocation type="plasmid" evidence="4">
    <name>pPU_RT811</name>
</geneLocation>
<evidence type="ECO:0000313" key="2">
    <source>
        <dbReference type="EMBL" id="ARO45018.1"/>
    </source>
</evidence>
<dbReference type="RefSeq" id="WP_074321552.1">
    <property type="nucleotide sequence ID" value="NZ_CP017011.1"/>
</dbReference>